<comment type="caution">
    <text evidence="1">The sequence shown here is derived from an EMBL/GenBank/DDBJ whole genome shotgun (WGS) entry which is preliminary data.</text>
</comment>
<proteinExistence type="predicted"/>
<gene>
    <name evidence="1" type="ORF">Zm00014a_018405</name>
</gene>
<protein>
    <submittedName>
        <fullName evidence="1">Uncharacterized protein</fullName>
    </submittedName>
</protein>
<evidence type="ECO:0000313" key="1">
    <source>
        <dbReference type="EMBL" id="PWZ16498.1"/>
    </source>
</evidence>
<dbReference type="EMBL" id="NCVQ01000007">
    <property type="protein sequence ID" value="PWZ16498.1"/>
    <property type="molecule type" value="Genomic_DNA"/>
</dbReference>
<dbReference type="AlphaFoldDB" id="A0A3L6E7H7"/>
<organism evidence="1">
    <name type="scientific">Zea mays</name>
    <name type="common">Maize</name>
    <dbReference type="NCBI Taxonomy" id="4577"/>
    <lineage>
        <taxon>Eukaryota</taxon>
        <taxon>Viridiplantae</taxon>
        <taxon>Streptophyta</taxon>
        <taxon>Embryophyta</taxon>
        <taxon>Tracheophyta</taxon>
        <taxon>Spermatophyta</taxon>
        <taxon>Magnoliopsida</taxon>
        <taxon>Liliopsida</taxon>
        <taxon>Poales</taxon>
        <taxon>Poaceae</taxon>
        <taxon>PACMAD clade</taxon>
        <taxon>Panicoideae</taxon>
        <taxon>Andropogonodae</taxon>
        <taxon>Andropogoneae</taxon>
        <taxon>Tripsacinae</taxon>
        <taxon>Zea</taxon>
    </lineage>
</organism>
<sequence length="181" mass="18140">MAHGHDHLHHEFLDHRLHPAEVGEPGPLVPSAEPFRSQGGLQLGIASATAVGHDEAARFLRHDLDLQLLAPLGRLRGVLGAEHGLVDVVGGGWWQRAGSGIGYGGGGGGGGGVGVVVAMAAGAGEAVVGGVRGGWGGDGDGGESAADGGDEGALLLAARLGWRWGPACLGAWLGRWLWPAG</sequence>
<accession>A0A3L6E7H7</accession>
<name>A0A3L6E7H7_MAIZE</name>
<reference evidence="1" key="1">
    <citation type="journal article" date="2018" name="Nat. Genet.">
        <title>Extensive intraspecific gene order and gene structural variations between Mo17 and other maize genomes.</title>
        <authorList>
            <person name="Sun S."/>
            <person name="Zhou Y."/>
            <person name="Chen J."/>
            <person name="Shi J."/>
            <person name="Zhao H."/>
            <person name="Zhao H."/>
            <person name="Song W."/>
            <person name="Zhang M."/>
            <person name="Cui Y."/>
            <person name="Dong X."/>
            <person name="Liu H."/>
            <person name="Ma X."/>
            <person name="Jiao Y."/>
            <person name="Wang B."/>
            <person name="Wei X."/>
            <person name="Stein J.C."/>
            <person name="Glaubitz J.C."/>
            <person name="Lu F."/>
            <person name="Yu G."/>
            <person name="Liang C."/>
            <person name="Fengler K."/>
            <person name="Li B."/>
            <person name="Rafalski A."/>
            <person name="Schnable P.S."/>
            <person name="Ware D.H."/>
            <person name="Buckler E.S."/>
            <person name="Lai J."/>
        </authorList>
    </citation>
    <scope>NUCLEOTIDE SEQUENCE [LARGE SCALE GENOMIC DNA]</scope>
    <source>
        <tissue evidence="1">Seedling</tissue>
    </source>
</reference>
<dbReference type="Proteomes" id="UP000251960">
    <property type="component" value="Chromosome 6"/>
</dbReference>